<protein>
    <submittedName>
        <fullName evidence="1">Glycosyltransferase family 4 protein</fullName>
    </submittedName>
</protein>
<dbReference type="GO" id="GO:0016757">
    <property type="term" value="F:glycosyltransferase activity"/>
    <property type="evidence" value="ECO:0007669"/>
    <property type="project" value="TreeGrafter"/>
</dbReference>
<organism evidence="1 2">
    <name type="scientific">Ruficoccus amylovorans</name>
    <dbReference type="NCBI Taxonomy" id="1804625"/>
    <lineage>
        <taxon>Bacteria</taxon>
        <taxon>Pseudomonadati</taxon>
        <taxon>Verrucomicrobiota</taxon>
        <taxon>Opitutia</taxon>
        <taxon>Puniceicoccales</taxon>
        <taxon>Cerasicoccaceae</taxon>
        <taxon>Ruficoccus</taxon>
    </lineage>
</organism>
<dbReference type="SUPFAM" id="SSF53756">
    <property type="entry name" value="UDP-Glycosyltransferase/glycogen phosphorylase"/>
    <property type="match status" value="1"/>
</dbReference>
<keyword evidence="1" id="KW-0808">Transferase</keyword>
<evidence type="ECO:0000313" key="1">
    <source>
        <dbReference type="EMBL" id="MBC2594042.1"/>
    </source>
</evidence>
<dbReference type="Gene3D" id="3.40.50.2000">
    <property type="entry name" value="Glycogen Phosphorylase B"/>
    <property type="match status" value="2"/>
</dbReference>
<dbReference type="Proteomes" id="UP000546464">
    <property type="component" value="Unassembled WGS sequence"/>
</dbReference>
<name>A0A842HC97_9BACT</name>
<dbReference type="Pfam" id="PF13692">
    <property type="entry name" value="Glyco_trans_1_4"/>
    <property type="match status" value="1"/>
</dbReference>
<dbReference type="RefSeq" id="WP_185675025.1">
    <property type="nucleotide sequence ID" value="NZ_JACHVB010000020.1"/>
</dbReference>
<evidence type="ECO:0000313" key="2">
    <source>
        <dbReference type="Proteomes" id="UP000546464"/>
    </source>
</evidence>
<dbReference type="PANTHER" id="PTHR12526">
    <property type="entry name" value="GLYCOSYLTRANSFERASE"/>
    <property type="match status" value="1"/>
</dbReference>
<dbReference type="PANTHER" id="PTHR12526:SF590">
    <property type="entry name" value="ALPHA-MALTOSE-1-PHOSPHATE SYNTHASE"/>
    <property type="match status" value="1"/>
</dbReference>
<dbReference type="CDD" id="cd03801">
    <property type="entry name" value="GT4_PimA-like"/>
    <property type="match status" value="1"/>
</dbReference>
<reference evidence="1 2" key="1">
    <citation type="submission" date="2020-07" db="EMBL/GenBank/DDBJ databases">
        <authorList>
            <person name="Feng X."/>
        </authorList>
    </citation>
    <scope>NUCLEOTIDE SEQUENCE [LARGE SCALE GENOMIC DNA]</scope>
    <source>
        <strain evidence="1 2">JCM31066</strain>
    </source>
</reference>
<gene>
    <name evidence="1" type="ORF">H5P28_07180</name>
</gene>
<sequence>MQINRLAVSEVSGDNQTGRFHGLIRELARHIPHIEHIVGGKGMSGWQARLINGLPHRRDSTQEWWRRQRSIFAYRAKSRYVEDKILAMNPRPDLCLQMLQHFCPFMTSRRLPYVIYLDYTMAQAAENFPGWTRGRNRLQLACHIHDEGVALRNALHLFSFTENTRRYIMRRFGVPGERITAVGVGGPHVNSEPRAHLDPLKLLYVGHEFERKGGRTLYEAFTRLRTKHPGLSLTVVGDDAEAPPEGVICLGKVSDPAQMNRLYREAGAFVLPSLCDPSPLVIVEAMHHGLPVVSTRVDGIPEMVLDGKTGLLVPPRDSAALADALDALIRRPEAERLAMSRAGRAHAQTHFNWQRTGEKTWEVLQRL</sequence>
<dbReference type="AlphaFoldDB" id="A0A842HC97"/>
<accession>A0A842HC97</accession>
<comment type="caution">
    <text evidence="1">The sequence shown here is derived from an EMBL/GenBank/DDBJ whole genome shotgun (WGS) entry which is preliminary data.</text>
</comment>
<keyword evidence="2" id="KW-1185">Reference proteome</keyword>
<dbReference type="EMBL" id="JACHVB010000020">
    <property type="protein sequence ID" value="MBC2594042.1"/>
    <property type="molecule type" value="Genomic_DNA"/>
</dbReference>
<proteinExistence type="predicted"/>